<evidence type="ECO:0000313" key="8">
    <source>
        <dbReference type="Proteomes" id="UP001285636"/>
    </source>
</evidence>
<dbReference type="RefSeq" id="WP_289236191.1">
    <property type="nucleotide sequence ID" value="NZ_CP117835.1"/>
</dbReference>
<feature type="transmembrane region" description="Helical" evidence="6">
    <location>
        <begin position="388"/>
        <end position="413"/>
    </location>
</feature>
<dbReference type="PANTHER" id="PTHR22550">
    <property type="entry name" value="SPORE GERMINATION PROTEIN"/>
    <property type="match status" value="1"/>
</dbReference>
<sequence length="511" mass="57505">MKRLTRLKQPKMNGQSSEASTNSSSSPSHAKTSNLLIKNQQFIESTLSDAGDLQRRHFKIEDKKASLYYLSSVTEYEKIERMLGSAFDSKRSLDDMLEHAAMFVPTNSKNKVIEALLEGRSVLLIDGEEMIYLLDTGSIIKRDTAEPMNEKVVRGSHEGFVEDLGTNVHLLRRRISSRQLAIQYHKIGTDTNTSVCIVYMKNIANPQLVQEVSKRIDSIEMDMTFSPGFIEEFLEDSTFSPFPQVLNTERPDRTMAAVMDGQIAIMIEGSPTCIITPITFFAFYQSPDDYNSRFYVGTFYRMIRILSFLIAILLPAIYIAVVGFHYEVIPNDLVLPVKTSVEQIPYPPIIEAIIMELTIELIREAGVRLPSPIGQTIGIVGGLVIGDAIVTAGLVSNIMIIVVALTAIAAFVVPSTEMNTSVRILRFPFMFAAATFGFFGISFAGMLLLIHLCKLESFGIPYFSPVAPFQWKDLKDTFLRMPVWLMNLKPTAYKPLKRRQQGYSRRWAKNE</sequence>
<keyword evidence="6" id="KW-1133">Transmembrane helix</keyword>
<dbReference type="InterPro" id="IPR050768">
    <property type="entry name" value="UPF0353/GerABKA_families"/>
</dbReference>
<dbReference type="EMBL" id="JAWJAY010000001">
    <property type="protein sequence ID" value="MDV2884090.1"/>
    <property type="molecule type" value="Genomic_DNA"/>
</dbReference>
<reference evidence="7" key="1">
    <citation type="submission" date="2023-10" db="EMBL/GenBank/DDBJ databases">
        <title>Screening of Alkalihalophilus pseudofirmusBZ-TG-HK211 and Its Alleviation of Salt Stress on Rapeseed Growth.</title>
        <authorList>
            <person name="Zhao B."/>
            <person name="Guo T."/>
        </authorList>
    </citation>
    <scope>NUCLEOTIDE SEQUENCE</scope>
    <source>
        <strain evidence="7">BZ-TG-HK211</strain>
    </source>
</reference>
<dbReference type="AlphaFoldDB" id="A0AAJ2NML5"/>
<evidence type="ECO:0000256" key="3">
    <source>
        <dbReference type="ARBA" id="ARBA00023136"/>
    </source>
</evidence>
<evidence type="ECO:0000256" key="4">
    <source>
        <dbReference type="PIRNR" id="PIRNR005690"/>
    </source>
</evidence>
<dbReference type="PIRSF" id="PIRSF005690">
    <property type="entry name" value="GerBA"/>
    <property type="match status" value="1"/>
</dbReference>
<gene>
    <name evidence="7" type="ORF">RYX45_02800</name>
</gene>
<comment type="subcellular location">
    <subcellularLocation>
        <location evidence="4">Cell membrane</location>
    </subcellularLocation>
    <subcellularLocation>
        <location evidence="1">Membrane</location>
        <topology evidence="1">Multi-pass membrane protein</topology>
    </subcellularLocation>
</comment>
<dbReference type="Proteomes" id="UP001285636">
    <property type="component" value="Unassembled WGS sequence"/>
</dbReference>
<dbReference type="Pfam" id="PF03323">
    <property type="entry name" value="GerA"/>
    <property type="match status" value="1"/>
</dbReference>
<comment type="similarity">
    <text evidence="2 4">Belongs to the GerABKA family.</text>
</comment>
<name>A0AAJ2NML5_ALKPS</name>
<evidence type="ECO:0000256" key="2">
    <source>
        <dbReference type="ARBA" id="ARBA00005278"/>
    </source>
</evidence>
<dbReference type="GO" id="GO:0005886">
    <property type="term" value="C:plasma membrane"/>
    <property type="evidence" value="ECO:0007669"/>
    <property type="project" value="UniProtKB-SubCell"/>
</dbReference>
<accession>A0AAJ2NML5</accession>
<feature type="compositionally biased region" description="Low complexity" evidence="5">
    <location>
        <begin position="16"/>
        <end position="31"/>
    </location>
</feature>
<feature type="region of interest" description="Disordered" evidence="5">
    <location>
        <begin position="1"/>
        <end position="31"/>
    </location>
</feature>
<evidence type="ECO:0000256" key="1">
    <source>
        <dbReference type="ARBA" id="ARBA00004141"/>
    </source>
</evidence>
<dbReference type="GO" id="GO:0009847">
    <property type="term" value="P:spore germination"/>
    <property type="evidence" value="ECO:0007669"/>
    <property type="project" value="UniProtKB-UniRule"/>
</dbReference>
<dbReference type="PANTHER" id="PTHR22550:SF5">
    <property type="entry name" value="LEUCINE ZIPPER PROTEIN 4"/>
    <property type="match status" value="1"/>
</dbReference>
<feature type="transmembrane region" description="Helical" evidence="6">
    <location>
        <begin position="425"/>
        <end position="450"/>
    </location>
</feature>
<organism evidence="7 8">
    <name type="scientific">Alkalihalophilus pseudofirmus</name>
    <name type="common">Bacillus pseudofirmus</name>
    <dbReference type="NCBI Taxonomy" id="79885"/>
    <lineage>
        <taxon>Bacteria</taxon>
        <taxon>Bacillati</taxon>
        <taxon>Bacillota</taxon>
        <taxon>Bacilli</taxon>
        <taxon>Bacillales</taxon>
        <taxon>Bacillaceae</taxon>
        <taxon>Alkalihalophilus</taxon>
    </lineage>
</organism>
<evidence type="ECO:0000313" key="7">
    <source>
        <dbReference type="EMBL" id="MDV2884090.1"/>
    </source>
</evidence>
<dbReference type="InterPro" id="IPR004995">
    <property type="entry name" value="Spore_Ger"/>
</dbReference>
<keyword evidence="6" id="KW-0812">Transmembrane</keyword>
<protein>
    <submittedName>
        <fullName evidence="7">Spore germination protein</fullName>
    </submittedName>
</protein>
<keyword evidence="3 4" id="KW-0472">Membrane</keyword>
<proteinExistence type="inferred from homology"/>
<comment type="caution">
    <text evidence="7">The sequence shown here is derived from an EMBL/GenBank/DDBJ whole genome shotgun (WGS) entry which is preliminary data.</text>
</comment>
<evidence type="ECO:0000256" key="6">
    <source>
        <dbReference type="SAM" id="Phobius"/>
    </source>
</evidence>
<evidence type="ECO:0000256" key="5">
    <source>
        <dbReference type="SAM" id="MobiDB-lite"/>
    </source>
</evidence>
<feature type="transmembrane region" description="Helical" evidence="6">
    <location>
        <begin position="303"/>
        <end position="326"/>
    </location>
</feature>